<dbReference type="PANTHER" id="PTHR46230:SF7">
    <property type="entry name" value="BOLA-LIKE PROTEIN 1"/>
    <property type="match status" value="1"/>
</dbReference>
<dbReference type="SUPFAM" id="SSF82657">
    <property type="entry name" value="BolA-like"/>
    <property type="match status" value="1"/>
</dbReference>
<proteinExistence type="predicted"/>
<dbReference type="PANTHER" id="PTHR46230">
    <property type="match status" value="1"/>
</dbReference>
<organism evidence="1">
    <name type="scientific">marine metagenome</name>
    <dbReference type="NCBI Taxonomy" id="408172"/>
    <lineage>
        <taxon>unclassified sequences</taxon>
        <taxon>metagenomes</taxon>
        <taxon>ecological metagenomes</taxon>
    </lineage>
</organism>
<dbReference type="GO" id="GO:0016226">
    <property type="term" value="P:iron-sulfur cluster assembly"/>
    <property type="evidence" value="ECO:0007669"/>
    <property type="project" value="TreeGrafter"/>
</dbReference>
<dbReference type="AlphaFoldDB" id="A0A382BV16"/>
<dbReference type="PIRSF" id="PIRSF003113">
    <property type="entry name" value="BolA"/>
    <property type="match status" value="1"/>
</dbReference>
<dbReference type="Pfam" id="PF01722">
    <property type="entry name" value="BolA"/>
    <property type="match status" value="1"/>
</dbReference>
<reference evidence="1" key="1">
    <citation type="submission" date="2018-05" db="EMBL/GenBank/DDBJ databases">
        <authorList>
            <person name="Lanie J.A."/>
            <person name="Ng W.-L."/>
            <person name="Kazmierczak K.M."/>
            <person name="Andrzejewski T.M."/>
            <person name="Davidsen T.M."/>
            <person name="Wayne K.J."/>
            <person name="Tettelin H."/>
            <person name="Glass J.I."/>
            <person name="Rusch D."/>
            <person name="Podicherti R."/>
            <person name="Tsui H.-C.T."/>
            <person name="Winkler M.E."/>
        </authorList>
    </citation>
    <scope>NUCLEOTIDE SEQUENCE</scope>
</reference>
<accession>A0A382BV16</accession>
<dbReference type="EMBL" id="UINC01031381">
    <property type="protein sequence ID" value="SVB17331.1"/>
    <property type="molecule type" value="Genomic_DNA"/>
</dbReference>
<dbReference type="Gene3D" id="3.30.300.90">
    <property type="entry name" value="BolA-like"/>
    <property type="match status" value="1"/>
</dbReference>
<dbReference type="InterPro" id="IPR036065">
    <property type="entry name" value="BolA-like_sf"/>
</dbReference>
<dbReference type="InterPro" id="IPR002634">
    <property type="entry name" value="BolA"/>
</dbReference>
<gene>
    <name evidence="1" type="ORF">METZ01_LOCUS170185</name>
</gene>
<sequence length="94" mass="10531">MDTVEVIDKVLKEKISADYVEIIDDSHLHRGHKAAGGGGHYSIKVVSKQFENVDLINCMRMVYSALDDQINGQPKLIHALQIKAYTPSQWAEAH</sequence>
<evidence type="ECO:0000313" key="1">
    <source>
        <dbReference type="EMBL" id="SVB17331.1"/>
    </source>
</evidence>
<protein>
    <recommendedName>
        <fullName evidence="2">BolA family transcriptional regulator</fullName>
    </recommendedName>
</protein>
<evidence type="ECO:0008006" key="2">
    <source>
        <dbReference type="Google" id="ProtNLM"/>
    </source>
</evidence>
<name>A0A382BV16_9ZZZZ</name>